<dbReference type="InterPro" id="IPR003959">
    <property type="entry name" value="ATPase_AAA_core"/>
</dbReference>
<dbReference type="InterPro" id="IPR041569">
    <property type="entry name" value="AAA_lid_3"/>
</dbReference>
<dbReference type="InterPro" id="IPR015415">
    <property type="entry name" value="Spast_Vps4_C"/>
</dbReference>
<evidence type="ECO:0000256" key="1">
    <source>
        <dbReference type="ARBA" id="ARBA00006914"/>
    </source>
</evidence>
<dbReference type="PROSITE" id="PS00674">
    <property type="entry name" value="AAA"/>
    <property type="match status" value="1"/>
</dbReference>
<evidence type="ECO:0000259" key="5">
    <source>
        <dbReference type="SMART" id="SM00382"/>
    </source>
</evidence>
<evidence type="ECO:0000256" key="2">
    <source>
        <dbReference type="ARBA" id="ARBA00022741"/>
    </source>
</evidence>
<comment type="caution">
    <text evidence="6">The sequence shown here is derived from an EMBL/GenBank/DDBJ whole genome shotgun (WGS) entry which is preliminary data.</text>
</comment>
<protein>
    <recommendedName>
        <fullName evidence="5">AAA+ ATPase domain-containing protein</fullName>
    </recommendedName>
</protein>
<gene>
    <name evidence="6" type="ORF">CVLEPA_LOCUS7979</name>
</gene>
<evidence type="ECO:0000256" key="3">
    <source>
        <dbReference type="ARBA" id="ARBA00022840"/>
    </source>
</evidence>
<dbReference type="Gene3D" id="3.40.50.300">
    <property type="entry name" value="P-loop containing nucleotide triphosphate hydrolases"/>
    <property type="match status" value="1"/>
</dbReference>
<evidence type="ECO:0000313" key="6">
    <source>
        <dbReference type="EMBL" id="CAK8678015.1"/>
    </source>
</evidence>
<dbReference type="Proteomes" id="UP001642483">
    <property type="component" value="Unassembled WGS sequence"/>
</dbReference>
<dbReference type="InterPro" id="IPR003593">
    <property type="entry name" value="AAA+_ATPase"/>
</dbReference>
<keyword evidence="3 4" id="KW-0067">ATP-binding</keyword>
<keyword evidence="7" id="KW-1185">Reference proteome</keyword>
<dbReference type="Gene3D" id="1.10.8.60">
    <property type="match status" value="1"/>
</dbReference>
<dbReference type="SMART" id="SM00382">
    <property type="entry name" value="AAA"/>
    <property type="match status" value="1"/>
</dbReference>
<evidence type="ECO:0000313" key="7">
    <source>
        <dbReference type="Proteomes" id="UP001642483"/>
    </source>
</evidence>
<dbReference type="Pfam" id="PF17862">
    <property type="entry name" value="AAA_lid_3"/>
    <property type="match status" value="1"/>
</dbReference>
<proteinExistence type="inferred from homology"/>
<accession>A0ABP0FHX0</accession>
<dbReference type="InterPro" id="IPR027417">
    <property type="entry name" value="P-loop_NTPase"/>
</dbReference>
<evidence type="ECO:0000256" key="4">
    <source>
        <dbReference type="RuleBase" id="RU003651"/>
    </source>
</evidence>
<dbReference type="Pfam" id="PF09336">
    <property type="entry name" value="Vps4_C"/>
    <property type="match status" value="1"/>
</dbReference>
<dbReference type="InterPro" id="IPR050304">
    <property type="entry name" value="MT-severing_AAA_ATPase"/>
</dbReference>
<dbReference type="PANTHER" id="PTHR23074:SF72">
    <property type="entry name" value="VACUOLAR PROTEIN SORTING-ASSOCIATED PROTEIN 4B"/>
    <property type="match status" value="1"/>
</dbReference>
<organism evidence="6 7">
    <name type="scientific">Clavelina lepadiformis</name>
    <name type="common">Light-bulb sea squirt</name>
    <name type="synonym">Ascidia lepadiformis</name>
    <dbReference type="NCBI Taxonomy" id="159417"/>
    <lineage>
        <taxon>Eukaryota</taxon>
        <taxon>Metazoa</taxon>
        <taxon>Chordata</taxon>
        <taxon>Tunicata</taxon>
        <taxon>Ascidiacea</taxon>
        <taxon>Aplousobranchia</taxon>
        <taxon>Clavelinidae</taxon>
        <taxon>Clavelina</taxon>
    </lineage>
</organism>
<name>A0ABP0FHX0_CLALP</name>
<dbReference type="PANTHER" id="PTHR23074">
    <property type="entry name" value="AAA DOMAIN-CONTAINING"/>
    <property type="match status" value="1"/>
</dbReference>
<comment type="similarity">
    <text evidence="1 4">Belongs to the AAA ATPase family.</text>
</comment>
<dbReference type="EMBL" id="CAWYQH010000046">
    <property type="protein sequence ID" value="CAK8678015.1"/>
    <property type="molecule type" value="Genomic_DNA"/>
</dbReference>
<keyword evidence="2 4" id="KW-0547">Nucleotide-binding</keyword>
<dbReference type="Pfam" id="PF00004">
    <property type="entry name" value="AAA"/>
    <property type="match status" value="1"/>
</dbReference>
<sequence length="463" mass="52580">MEQVIAENVDNCSDKSEITDQNTEKDLLSEYREAVKWFERARNELRSDENNQLSFVQMCTEQAASLVAMLYHSDQNNSRREVLNEIYETVNFLSGKLGNVSLSSPDEASETSIDDQTSFIEQDISLPMPEKTLHAPECQNDTRCSARQQAIEETLVRNNDVTFDSVVGLEEAKRSLKEAVVMPLLYPHLFSGNRKPWTRILLYGPPGTGKSRLAHAISSEIDFAFYSVSSSDLLSSWFGESEKMIRDLFEHSRNVNIRSVIFMDEIDSLCRKRKEGEEEGVRRIKTELLRQMDGITSNYGMFLLCATNCPWELDSAFLRRFQKRVYIPLPDEPSRISILKLHAGEERILNQSEWSELGRQTDGYSGSDLANLANAALFEPMRELHSAKRWKISPDGRYSPCFSQEDIGTIEANLKDLPPAFVETRALSLDDFKTCLHSSKPTVNSSDLKLFESFTAKFGQVGS</sequence>
<feature type="domain" description="AAA+ ATPase" evidence="5">
    <location>
        <begin position="196"/>
        <end position="331"/>
    </location>
</feature>
<reference evidence="6 7" key="1">
    <citation type="submission" date="2024-02" db="EMBL/GenBank/DDBJ databases">
        <authorList>
            <person name="Daric V."/>
            <person name="Darras S."/>
        </authorList>
    </citation>
    <scope>NUCLEOTIDE SEQUENCE [LARGE SCALE GENOMIC DNA]</scope>
</reference>
<dbReference type="SUPFAM" id="SSF52540">
    <property type="entry name" value="P-loop containing nucleoside triphosphate hydrolases"/>
    <property type="match status" value="1"/>
</dbReference>
<dbReference type="InterPro" id="IPR003960">
    <property type="entry name" value="ATPase_AAA_CS"/>
</dbReference>